<dbReference type="Gramene" id="ONK55708">
    <property type="protein sequence ID" value="ONK55708"/>
    <property type="gene ID" value="A4U43_C10F190"/>
</dbReference>
<dbReference type="Proteomes" id="UP000243459">
    <property type="component" value="Chromosome 10"/>
</dbReference>
<evidence type="ECO:0000313" key="1">
    <source>
        <dbReference type="EMBL" id="ONK55708.1"/>
    </source>
</evidence>
<evidence type="ECO:0000313" key="2">
    <source>
        <dbReference type="Proteomes" id="UP000243459"/>
    </source>
</evidence>
<accession>A0A5P1DZR2</accession>
<dbReference type="EMBL" id="CM007390">
    <property type="protein sequence ID" value="ONK55708.1"/>
    <property type="molecule type" value="Genomic_DNA"/>
</dbReference>
<sequence length="146" mass="15960">MLADQPHDHLRPAPPPRHSPLSRCLLHHHRALTIAIPFSSPFCPRRARLQHLHLLLFPPLPAFIPQTLPLPLFVELPHAELVAAQVPADQPNSELPFSLNLRPDHLLPSSVVAVLSSPSETTGAMLSLQAPLKELPAVAEFTPSPS</sequence>
<organism evidence="1 2">
    <name type="scientific">Asparagus officinalis</name>
    <name type="common">Garden asparagus</name>
    <dbReference type="NCBI Taxonomy" id="4686"/>
    <lineage>
        <taxon>Eukaryota</taxon>
        <taxon>Viridiplantae</taxon>
        <taxon>Streptophyta</taxon>
        <taxon>Embryophyta</taxon>
        <taxon>Tracheophyta</taxon>
        <taxon>Spermatophyta</taxon>
        <taxon>Magnoliopsida</taxon>
        <taxon>Liliopsida</taxon>
        <taxon>Asparagales</taxon>
        <taxon>Asparagaceae</taxon>
        <taxon>Asparagoideae</taxon>
        <taxon>Asparagus</taxon>
    </lineage>
</organism>
<dbReference type="AlphaFoldDB" id="A0A5P1DZR2"/>
<protein>
    <submittedName>
        <fullName evidence="1">Uncharacterized protein</fullName>
    </submittedName>
</protein>
<name>A0A5P1DZR2_ASPOF</name>
<gene>
    <name evidence="1" type="ORF">A4U43_C10F190</name>
</gene>
<keyword evidence="2" id="KW-1185">Reference proteome</keyword>
<reference evidence="2" key="1">
    <citation type="journal article" date="2017" name="Nat. Commun.">
        <title>The asparagus genome sheds light on the origin and evolution of a young Y chromosome.</title>
        <authorList>
            <person name="Harkess A."/>
            <person name="Zhou J."/>
            <person name="Xu C."/>
            <person name="Bowers J.E."/>
            <person name="Van der Hulst R."/>
            <person name="Ayyampalayam S."/>
            <person name="Mercati F."/>
            <person name="Riccardi P."/>
            <person name="McKain M.R."/>
            <person name="Kakrana A."/>
            <person name="Tang H."/>
            <person name="Ray J."/>
            <person name="Groenendijk J."/>
            <person name="Arikit S."/>
            <person name="Mathioni S.M."/>
            <person name="Nakano M."/>
            <person name="Shan H."/>
            <person name="Telgmann-Rauber A."/>
            <person name="Kanno A."/>
            <person name="Yue Z."/>
            <person name="Chen H."/>
            <person name="Li W."/>
            <person name="Chen Y."/>
            <person name="Xu X."/>
            <person name="Zhang Y."/>
            <person name="Luo S."/>
            <person name="Chen H."/>
            <person name="Gao J."/>
            <person name="Mao Z."/>
            <person name="Pires J.C."/>
            <person name="Luo M."/>
            <person name="Kudrna D."/>
            <person name="Wing R.A."/>
            <person name="Meyers B.C."/>
            <person name="Yi K."/>
            <person name="Kong H."/>
            <person name="Lavrijsen P."/>
            <person name="Sunseri F."/>
            <person name="Falavigna A."/>
            <person name="Ye Y."/>
            <person name="Leebens-Mack J.H."/>
            <person name="Chen G."/>
        </authorList>
    </citation>
    <scope>NUCLEOTIDE SEQUENCE [LARGE SCALE GENOMIC DNA]</scope>
    <source>
        <strain evidence="2">cv. DH0086</strain>
    </source>
</reference>
<proteinExistence type="predicted"/>